<dbReference type="InterPro" id="IPR009071">
    <property type="entry name" value="HMG_box_dom"/>
</dbReference>
<feature type="compositionally biased region" description="Basic and acidic residues" evidence="4">
    <location>
        <begin position="223"/>
        <end position="244"/>
    </location>
</feature>
<evidence type="ECO:0000256" key="1">
    <source>
        <dbReference type="ARBA" id="ARBA00023125"/>
    </source>
</evidence>
<dbReference type="InterPro" id="IPR005114">
    <property type="entry name" value="Helicase_assoc"/>
</dbReference>
<dbReference type="Gene3D" id="6.10.140.530">
    <property type="match status" value="1"/>
</dbReference>
<feature type="compositionally biased region" description="Low complexity" evidence="4">
    <location>
        <begin position="1378"/>
        <end position="1394"/>
    </location>
</feature>
<dbReference type="InterPro" id="IPR036910">
    <property type="entry name" value="HMG_box_dom_sf"/>
</dbReference>
<accession>A0ABD3SEQ7</accession>
<feature type="region of interest" description="Disordered" evidence="4">
    <location>
        <begin position="484"/>
        <end position="521"/>
    </location>
</feature>
<feature type="DNA-binding region" description="HMG box" evidence="3">
    <location>
        <begin position="1310"/>
        <end position="1378"/>
    </location>
</feature>
<protein>
    <recommendedName>
        <fullName evidence="5">HMG box domain-containing protein</fullName>
    </recommendedName>
</protein>
<keyword evidence="1 3" id="KW-0238">DNA-binding</keyword>
<feature type="region of interest" description="Disordered" evidence="4">
    <location>
        <begin position="623"/>
        <end position="642"/>
    </location>
</feature>
<dbReference type="GO" id="GO:0005634">
    <property type="term" value="C:nucleus"/>
    <property type="evidence" value="ECO:0007669"/>
    <property type="project" value="UniProtKB-UniRule"/>
</dbReference>
<feature type="compositionally biased region" description="Basic and acidic residues" evidence="4">
    <location>
        <begin position="190"/>
        <end position="212"/>
    </location>
</feature>
<dbReference type="CDD" id="cd01390">
    <property type="entry name" value="HMG-box_NHP6-like"/>
    <property type="match status" value="1"/>
</dbReference>
<proteinExistence type="predicted"/>
<keyword evidence="7" id="KW-1185">Reference proteome</keyword>
<evidence type="ECO:0000259" key="5">
    <source>
        <dbReference type="PROSITE" id="PS50118"/>
    </source>
</evidence>
<dbReference type="PROSITE" id="PS50118">
    <property type="entry name" value="HMG_BOX_2"/>
    <property type="match status" value="1"/>
</dbReference>
<feature type="region of interest" description="Disordered" evidence="4">
    <location>
        <begin position="919"/>
        <end position="975"/>
    </location>
</feature>
<feature type="region of interest" description="Disordered" evidence="4">
    <location>
        <begin position="1378"/>
        <end position="1413"/>
    </location>
</feature>
<feature type="domain" description="HMG box" evidence="5">
    <location>
        <begin position="1310"/>
        <end position="1378"/>
    </location>
</feature>
<organism evidence="6 7">
    <name type="scientific">Cyclostephanos tholiformis</name>
    <dbReference type="NCBI Taxonomy" id="382380"/>
    <lineage>
        <taxon>Eukaryota</taxon>
        <taxon>Sar</taxon>
        <taxon>Stramenopiles</taxon>
        <taxon>Ochrophyta</taxon>
        <taxon>Bacillariophyta</taxon>
        <taxon>Coscinodiscophyceae</taxon>
        <taxon>Thalassiosirophycidae</taxon>
        <taxon>Stephanodiscales</taxon>
        <taxon>Stephanodiscaceae</taxon>
        <taxon>Cyclostephanos</taxon>
    </lineage>
</organism>
<comment type="caution">
    <text evidence="6">The sequence shown here is derived from an EMBL/GenBank/DDBJ whole genome shotgun (WGS) entry which is preliminary data.</text>
</comment>
<dbReference type="PANTHER" id="PTHR48112">
    <property type="entry name" value="HIGH MOBILITY GROUP PROTEIN DSP1"/>
    <property type="match status" value="1"/>
</dbReference>
<evidence type="ECO:0000256" key="3">
    <source>
        <dbReference type="PROSITE-ProRule" id="PRU00267"/>
    </source>
</evidence>
<feature type="compositionally biased region" description="Basic and acidic residues" evidence="4">
    <location>
        <begin position="23"/>
        <end position="32"/>
    </location>
</feature>
<evidence type="ECO:0000313" key="7">
    <source>
        <dbReference type="Proteomes" id="UP001530377"/>
    </source>
</evidence>
<evidence type="ECO:0000256" key="4">
    <source>
        <dbReference type="SAM" id="MobiDB-lite"/>
    </source>
</evidence>
<feature type="compositionally biased region" description="Low complexity" evidence="4">
    <location>
        <begin position="569"/>
        <end position="584"/>
    </location>
</feature>
<feature type="region of interest" description="Disordered" evidence="4">
    <location>
        <begin position="23"/>
        <end position="127"/>
    </location>
</feature>
<feature type="compositionally biased region" description="Low complexity" evidence="4">
    <location>
        <begin position="53"/>
        <end position="69"/>
    </location>
</feature>
<feature type="compositionally biased region" description="Polar residues" evidence="4">
    <location>
        <begin position="509"/>
        <end position="518"/>
    </location>
</feature>
<feature type="region of interest" description="Disordered" evidence="4">
    <location>
        <begin position="1278"/>
        <end position="1309"/>
    </location>
</feature>
<dbReference type="Proteomes" id="UP001530377">
    <property type="component" value="Unassembled WGS sequence"/>
</dbReference>
<dbReference type="FunFam" id="1.10.30.10:FF:000016">
    <property type="entry name" value="FACT complex subunit SSRP1"/>
    <property type="match status" value="1"/>
</dbReference>
<feature type="compositionally biased region" description="Basic and acidic residues" evidence="4">
    <location>
        <begin position="499"/>
        <end position="508"/>
    </location>
</feature>
<gene>
    <name evidence="6" type="ORF">ACHAXA_005982</name>
</gene>
<dbReference type="Pfam" id="PF03457">
    <property type="entry name" value="HA"/>
    <property type="match status" value="1"/>
</dbReference>
<feature type="region of interest" description="Disordered" evidence="4">
    <location>
        <begin position="182"/>
        <end position="279"/>
    </location>
</feature>
<dbReference type="Pfam" id="PF00505">
    <property type="entry name" value="HMG_box"/>
    <property type="match status" value="1"/>
</dbReference>
<dbReference type="Gene3D" id="1.10.30.10">
    <property type="entry name" value="High mobility group box domain"/>
    <property type="match status" value="1"/>
</dbReference>
<feature type="compositionally biased region" description="Polar residues" evidence="4">
    <location>
        <begin position="595"/>
        <end position="608"/>
    </location>
</feature>
<evidence type="ECO:0000313" key="6">
    <source>
        <dbReference type="EMBL" id="KAL3822817.1"/>
    </source>
</evidence>
<dbReference type="EMBL" id="JALLPB020000054">
    <property type="protein sequence ID" value="KAL3822817.1"/>
    <property type="molecule type" value="Genomic_DNA"/>
</dbReference>
<keyword evidence="2 3" id="KW-0539">Nucleus</keyword>
<dbReference type="InterPro" id="IPR050342">
    <property type="entry name" value="HMGB"/>
</dbReference>
<dbReference type="SMART" id="SM00398">
    <property type="entry name" value="HMG"/>
    <property type="match status" value="1"/>
</dbReference>
<evidence type="ECO:0000256" key="2">
    <source>
        <dbReference type="ARBA" id="ARBA00023242"/>
    </source>
</evidence>
<reference evidence="6 7" key="1">
    <citation type="submission" date="2024-10" db="EMBL/GenBank/DDBJ databases">
        <title>Updated reference genomes for cyclostephanoid diatoms.</title>
        <authorList>
            <person name="Roberts W.R."/>
            <person name="Alverson A.J."/>
        </authorList>
    </citation>
    <scope>NUCLEOTIDE SEQUENCE [LARGE SCALE GENOMIC DNA]</scope>
    <source>
        <strain evidence="6 7">AJA228-03</strain>
    </source>
</reference>
<dbReference type="PANTHER" id="PTHR48112:SF22">
    <property type="entry name" value="MITOCHONDRIAL TRANSCRIPTION FACTOR A, ISOFORM B"/>
    <property type="match status" value="1"/>
</dbReference>
<feature type="compositionally biased region" description="Low complexity" evidence="4">
    <location>
        <begin position="252"/>
        <end position="261"/>
    </location>
</feature>
<feature type="region of interest" description="Disordered" evidence="4">
    <location>
        <begin position="565"/>
        <end position="608"/>
    </location>
</feature>
<sequence>MHNCHAWLGQGRLSGIDHDYETNEQVQRERNLRSIGGRNDVEGGPATPPSGVSPLRNSCSPSSSAVAVATPGGEDDGPTTTTTSTTIKGKKDSAKRPSTTLHSFFSRVDPSSVVPSASGRQGRNPRVFDVKKNRPTIDLLGCGGPGAVVATKTIEASSMVVVKTVKATKDDEVVVDKVEEAVESKPAAPVKDKRHNDKSNDGTKAVAERSAIEETVSDECDEKENKSASPKGEEVVVKAKKDNDSASEGVVAIAARAGATAPRRRHAPPPGGGEELDDSPMYAVAVASRKIGGAGGSRRRGGSNSNNGVLARQWDEKYDLLVRYKLTHGDCAMPASYKTTTAEGGHGGGGEGTTILLGKWLENQKASHKRGKLPPERYARLRTIGVDFGKGGAKSNEYDVEVDPDAIDIKFDPAREAVDADEVNEGVAVGGMPIMGANDRDANEPSDDLVIDMDCDEGSDSVPKTMDMICVDVDDDDATVAVEEDGAASRESNVASKNRVNEDAHISTEIDQPSTTTEDLMDNKKAPVKADEAVLVECVPRNCGPKEPPIEASVMKSFNTEVEDVAAPKQKAQSSTRQTKTTTKIPAKSRKKASASPTKSLKGNSSATAMETIGVSPIVASLKDSTAGPQRRACKTKTQESPSVAVSVSSGYMNGATSPNNVTDAKEYAAFSSTTPNTVDLSEEDASRLRDYKTLRAKYVLRAVELGNLPSSDDYEEERLSLDGCTVDKGSVEVAEDGGFPDKLLTHLQLLVQGRSQPLSAIAKYALEELSPFITDLRPLTFESISSKIKLLAQRKSYLSGRPLVSEKASPVAKLDCFENAEECYMWRWELVSIDLLPQREATKIKRARTMRRKLQGHYKAIINLITAIDKASLLLQNSGSICSSTSALAAGESLTARVSEMEEKVLKFEREEEKARLLRETKMQNKDTTEDLAEKQREKQRQEEEKRNEKIRQEEERRNEKKRKEEERELKKAEAMRLKNEEIEKKRQELEEKENKRKARMMSFFSTGSLKKKAKVLNSSALSNAVQADISLFDSDAFRKLIDSRDSLVVTKPFFKLSPRSKACRRWKTNKVRVSVFVTVLSENAFAPQPYDEERVIIVPNRYKFLGFHEDVRPPYRACVVAPRIGGLPHESFEDDDMQYVVEGFSPKDAMDVLISHAGCVITPDVSICLDAFPPLDSMKDANQNKKDTSGKLSTPQIKDLSPEAQKIMAQFVHNSTLKSKDHVITELLMAHPTITTSRAQAMRELDVIAEKRRLSNGPGVLWEVKSDHLKKLRLKEEDLKKAPEEAPLPSKSSEGGDKTKKKKDPNAPKRSLSAFVLYCNAARDDFRVENPDLTFGELAKLLSAKFKALTAEERAPWDEKAATDKALYQKEIAEYSSKVASSESKSTAASCSPKPESHVTKASSAKKRKHVSMASANLLAAFISQKKKQKSDG</sequence>
<name>A0ABD3SEQ7_9STRA</name>
<dbReference type="SUPFAM" id="SSF47095">
    <property type="entry name" value="HMG-box"/>
    <property type="match status" value="1"/>
</dbReference>
<dbReference type="GO" id="GO:0003677">
    <property type="term" value="F:DNA binding"/>
    <property type="evidence" value="ECO:0007669"/>
    <property type="project" value="UniProtKB-UniRule"/>
</dbReference>